<dbReference type="EMBL" id="BNCD01000001">
    <property type="protein sequence ID" value="GHH70355.1"/>
    <property type="molecule type" value="Genomic_DNA"/>
</dbReference>
<feature type="compositionally biased region" description="Basic and acidic residues" evidence="3">
    <location>
        <begin position="1"/>
        <end position="10"/>
    </location>
</feature>
<dbReference type="AlphaFoldDB" id="A0A919FQ21"/>
<protein>
    <recommendedName>
        <fullName evidence="6">Class E sortase</fullName>
    </recommendedName>
</protein>
<feature type="compositionally biased region" description="Pro residues" evidence="3">
    <location>
        <begin position="100"/>
        <end position="110"/>
    </location>
</feature>
<dbReference type="InterPro" id="IPR053465">
    <property type="entry name" value="Sortase_Class_E"/>
</dbReference>
<evidence type="ECO:0000256" key="1">
    <source>
        <dbReference type="ARBA" id="ARBA00022801"/>
    </source>
</evidence>
<dbReference type="Pfam" id="PF04203">
    <property type="entry name" value="Sortase"/>
    <property type="match status" value="1"/>
</dbReference>
<dbReference type="Proteomes" id="UP000603708">
    <property type="component" value="Unassembled WGS sequence"/>
</dbReference>
<evidence type="ECO:0000256" key="2">
    <source>
        <dbReference type="PIRSR" id="PIRSR605754-1"/>
    </source>
</evidence>
<feature type="compositionally biased region" description="Basic residues" evidence="3">
    <location>
        <begin position="348"/>
        <end position="360"/>
    </location>
</feature>
<dbReference type="InterPro" id="IPR042003">
    <property type="entry name" value="Sortase_E"/>
</dbReference>
<dbReference type="GO" id="GO:0016787">
    <property type="term" value="F:hydrolase activity"/>
    <property type="evidence" value="ECO:0007669"/>
    <property type="project" value="UniProtKB-KW"/>
</dbReference>
<dbReference type="InterPro" id="IPR023365">
    <property type="entry name" value="Sortase_dom-sf"/>
</dbReference>
<accession>A0A919FQ21</accession>
<keyword evidence="5" id="KW-1185">Reference proteome</keyword>
<keyword evidence="1" id="KW-0378">Hydrolase</keyword>
<feature type="compositionally biased region" description="Low complexity" evidence="3">
    <location>
        <begin position="279"/>
        <end position="314"/>
    </location>
</feature>
<dbReference type="NCBIfam" id="NF033747">
    <property type="entry name" value="class_E_sortase"/>
    <property type="match status" value="1"/>
</dbReference>
<reference evidence="4" key="2">
    <citation type="submission" date="2020-09" db="EMBL/GenBank/DDBJ databases">
        <authorList>
            <person name="Sun Q."/>
            <person name="Ohkuma M."/>
        </authorList>
    </citation>
    <scope>NUCLEOTIDE SEQUENCE</scope>
    <source>
        <strain evidence="4">JCM 5069</strain>
    </source>
</reference>
<evidence type="ECO:0000256" key="3">
    <source>
        <dbReference type="SAM" id="MobiDB-lite"/>
    </source>
</evidence>
<gene>
    <name evidence="4" type="ORF">GCM10018793_04280</name>
</gene>
<feature type="region of interest" description="Disordered" evidence="3">
    <location>
        <begin position="1"/>
        <end position="30"/>
    </location>
</feature>
<proteinExistence type="predicted"/>
<name>A0A919FQ21_9ACTN</name>
<feature type="compositionally biased region" description="Basic and acidic residues" evidence="3">
    <location>
        <begin position="265"/>
        <end position="278"/>
    </location>
</feature>
<evidence type="ECO:0000313" key="5">
    <source>
        <dbReference type="Proteomes" id="UP000603708"/>
    </source>
</evidence>
<dbReference type="CDD" id="cd05830">
    <property type="entry name" value="Sortase_E"/>
    <property type="match status" value="1"/>
</dbReference>
<organism evidence="4 5">
    <name type="scientific">Streptomyces sulfonofaciens</name>
    <dbReference type="NCBI Taxonomy" id="68272"/>
    <lineage>
        <taxon>Bacteria</taxon>
        <taxon>Bacillati</taxon>
        <taxon>Actinomycetota</taxon>
        <taxon>Actinomycetes</taxon>
        <taxon>Kitasatosporales</taxon>
        <taxon>Streptomycetaceae</taxon>
        <taxon>Streptomyces</taxon>
    </lineage>
</organism>
<feature type="compositionally biased region" description="Acidic residues" evidence="3">
    <location>
        <begin position="365"/>
        <end position="375"/>
    </location>
</feature>
<sequence>MTALRPEREGAPYGEYDAQDAYAPGKPSAFGDALLPDAAVFGAGSYGDAARFEAGTYGDAAAFEAAVEQLADPLNDPLPGSTAQDASPGPHSTYGHPGRRPPLPEPPPGRYPASYDPPQGRHSAAPQDPSSGRPPAVGDPLAGPSPATQGQPSAPYAFGYAPLAGEPAAASPHHSSEWFRSEPVERQPSEERQPPGEPRPQPRRSHRKPPPEAPQDVTQTLVQPLYDPAAQDAPDTAPGPPRRPGSGHAAGAGTRRRPNRGAAPRTDHGAGADTDRETGTGAQEAAPAAGSAGSDAAGSALGAAVTASAAAGGRAARRRAAKQRSGGGGGGGRRRAGGRHDSRTAGRGGHRARGHRARGHRAGDEPWEQEQEQEQETGSAGESAPLTRMEARRAARAARPSASVVASRVIGELFISIGVMMLLFVTYQLWWTNVRAHEEADGAAHSLQDDWANGKGKPGVFAPGQGFAIMHIPKLDVVVPIAEGTDKHRVLDRGMVGHYGGPNDIQTAMPDAKTGNFAVAGHRNTHGEPFRYINRLTRGDVIVVETQDTYYVYKVTSMLPQTPPSNIGVIGPVPPGSGFTGPGRYITLTTCTPEYTSKYRLIVWGKMVEQRPRSKGKPTALVN</sequence>
<feature type="compositionally biased region" description="Basic and acidic residues" evidence="3">
    <location>
        <begin position="174"/>
        <end position="194"/>
    </location>
</feature>
<dbReference type="NCBIfam" id="TIGR01076">
    <property type="entry name" value="sortase_fam"/>
    <property type="match status" value="1"/>
</dbReference>
<dbReference type="Gene3D" id="2.40.260.10">
    <property type="entry name" value="Sortase"/>
    <property type="match status" value="1"/>
</dbReference>
<feature type="active site" description="Proton donor/acceptor" evidence="2">
    <location>
        <position position="522"/>
    </location>
</feature>
<comment type="caution">
    <text evidence="4">The sequence shown here is derived from an EMBL/GenBank/DDBJ whole genome shotgun (WGS) entry which is preliminary data.</text>
</comment>
<dbReference type="InterPro" id="IPR005754">
    <property type="entry name" value="Sortase"/>
</dbReference>
<feature type="active site" description="Acyl-thioester intermediate" evidence="2">
    <location>
        <position position="591"/>
    </location>
</feature>
<feature type="region of interest" description="Disordered" evidence="3">
    <location>
        <begin position="71"/>
        <end position="401"/>
    </location>
</feature>
<reference evidence="4" key="1">
    <citation type="journal article" date="2014" name="Int. J. Syst. Evol. Microbiol.">
        <title>Complete genome sequence of Corynebacterium casei LMG S-19264T (=DSM 44701T), isolated from a smear-ripened cheese.</title>
        <authorList>
            <consortium name="US DOE Joint Genome Institute (JGI-PGF)"/>
            <person name="Walter F."/>
            <person name="Albersmeier A."/>
            <person name="Kalinowski J."/>
            <person name="Ruckert C."/>
        </authorList>
    </citation>
    <scope>NUCLEOTIDE SEQUENCE</scope>
    <source>
        <strain evidence="4">JCM 5069</strain>
    </source>
</reference>
<feature type="compositionally biased region" description="Low complexity" evidence="3">
    <location>
        <begin position="227"/>
        <end position="236"/>
    </location>
</feature>
<dbReference type="SUPFAM" id="SSF63817">
    <property type="entry name" value="Sortase"/>
    <property type="match status" value="1"/>
</dbReference>
<evidence type="ECO:0008006" key="6">
    <source>
        <dbReference type="Google" id="ProtNLM"/>
    </source>
</evidence>
<evidence type="ECO:0000313" key="4">
    <source>
        <dbReference type="EMBL" id="GHH70355.1"/>
    </source>
</evidence>